<reference evidence="2 3" key="1">
    <citation type="submission" date="2017-07" db="EMBL/GenBank/DDBJ databases">
        <authorList>
            <person name="Sun Z.S."/>
            <person name="Albrecht U."/>
            <person name="Echele G."/>
            <person name="Lee C.C."/>
        </authorList>
    </citation>
    <scope>NUCLEOTIDE SEQUENCE [LARGE SCALE GENOMIC DNA]</scope>
    <source>
        <strain evidence="2 3">CGMCC 1.12672</strain>
    </source>
</reference>
<gene>
    <name evidence="2" type="ORF">SAMN06297144_2165</name>
</gene>
<dbReference type="EMBL" id="OBMI01000002">
    <property type="protein sequence ID" value="SOB87045.1"/>
    <property type="molecule type" value="Genomic_DNA"/>
</dbReference>
<evidence type="ECO:0000313" key="2">
    <source>
        <dbReference type="EMBL" id="SOB87045.1"/>
    </source>
</evidence>
<organism evidence="2 3">
    <name type="scientific">Sphingomonas guangdongensis</name>
    <dbReference type="NCBI Taxonomy" id="1141890"/>
    <lineage>
        <taxon>Bacteria</taxon>
        <taxon>Pseudomonadati</taxon>
        <taxon>Pseudomonadota</taxon>
        <taxon>Alphaproteobacteria</taxon>
        <taxon>Sphingomonadales</taxon>
        <taxon>Sphingomonadaceae</taxon>
        <taxon>Sphingomonas</taxon>
    </lineage>
</organism>
<dbReference type="RefSeq" id="WP_144033590.1">
    <property type="nucleotide sequence ID" value="NZ_OBMI01000002.1"/>
</dbReference>
<keyword evidence="3" id="KW-1185">Reference proteome</keyword>
<evidence type="ECO:0000313" key="3">
    <source>
        <dbReference type="Proteomes" id="UP000219494"/>
    </source>
</evidence>
<dbReference type="AlphaFoldDB" id="A0A285QYJ7"/>
<keyword evidence="1" id="KW-1133">Transmembrane helix</keyword>
<dbReference type="Proteomes" id="UP000219494">
    <property type="component" value="Unassembled WGS sequence"/>
</dbReference>
<keyword evidence="1" id="KW-0472">Membrane</keyword>
<evidence type="ECO:0000256" key="1">
    <source>
        <dbReference type="SAM" id="Phobius"/>
    </source>
</evidence>
<keyword evidence="1" id="KW-0812">Transmembrane</keyword>
<name>A0A285QYJ7_9SPHN</name>
<feature type="transmembrane region" description="Helical" evidence="1">
    <location>
        <begin position="51"/>
        <end position="73"/>
    </location>
</feature>
<accession>A0A285QYJ7</accession>
<sequence>MERWRFLADGGGALHVGPMRLFKDQWRLIIALVGMIAAREIWGDWTHNQRGLVWLGVFAAELLACVLIGIVMVEVLNRIWPAADGGADRGGDL</sequence>
<protein>
    <submittedName>
        <fullName evidence="2">Uncharacterized protein</fullName>
    </submittedName>
</protein>
<dbReference type="OrthoDB" id="3204158at2"/>
<proteinExistence type="predicted"/>